<accession>A0A2M7TVT1</accession>
<evidence type="ECO:0000313" key="2">
    <source>
        <dbReference type="Proteomes" id="UP000228503"/>
    </source>
</evidence>
<dbReference type="AlphaFoldDB" id="A0A2M7TVT1"/>
<reference evidence="2" key="1">
    <citation type="submission" date="2017-09" db="EMBL/GenBank/DDBJ databases">
        <title>Depth-based differentiation of microbial function through sediment-hosted aquifers and enrichment of novel symbionts in the deep terrestrial subsurface.</title>
        <authorList>
            <person name="Probst A.J."/>
            <person name="Ladd B."/>
            <person name="Jarett J.K."/>
            <person name="Geller-Mcgrath D.E."/>
            <person name="Sieber C.M.K."/>
            <person name="Emerson J.B."/>
            <person name="Anantharaman K."/>
            <person name="Thomas B.C."/>
            <person name="Malmstrom R."/>
            <person name="Stieglmeier M."/>
            <person name="Klingl A."/>
            <person name="Woyke T."/>
            <person name="Ryan C.M."/>
            <person name="Banfield J.F."/>
        </authorList>
    </citation>
    <scope>NUCLEOTIDE SEQUENCE [LARGE SCALE GENOMIC DNA]</scope>
</reference>
<name>A0A2M7TVT1_9BACT</name>
<dbReference type="Proteomes" id="UP000228503">
    <property type="component" value="Unassembled WGS sequence"/>
</dbReference>
<organism evidence="1 2">
    <name type="scientific">Candidatus Roizmanbacteria bacterium CG_4_10_14_0_2_um_filter_39_13</name>
    <dbReference type="NCBI Taxonomy" id="1974825"/>
    <lineage>
        <taxon>Bacteria</taxon>
        <taxon>Candidatus Roizmaniibacteriota</taxon>
    </lineage>
</organism>
<proteinExistence type="predicted"/>
<protein>
    <submittedName>
        <fullName evidence="1">Uncharacterized protein</fullName>
    </submittedName>
</protein>
<comment type="caution">
    <text evidence="1">The sequence shown here is derived from an EMBL/GenBank/DDBJ whole genome shotgun (WGS) entry which is preliminary data.</text>
</comment>
<gene>
    <name evidence="1" type="ORF">COY16_05665</name>
</gene>
<sequence length="171" mass="20177">MTQIDIAKLLISAAGKQLTHSYEAYKKKDITYEIEECIQALILFQAGMEAIINDEITNHPLLSSVKSEESDLNTHFKSLSFKNKWTKSYEALQIREFEYLEAYLDFYSQYRIPITHPKRRYVSLSIYRFRKIYEGIENGWYAVQLLYAVLGKELTSWELFCKEYSLVLLDD</sequence>
<dbReference type="EMBL" id="PFOB01000071">
    <property type="protein sequence ID" value="PIZ61919.1"/>
    <property type="molecule type" value="Genomic_DNA"/>
</dbReference>
<evidence type="ECO:0000313" key="1">
    <source>
        <dbReference type="EMBL" id="PIZ61919.1"/>
    </source>
</evidence>